<dbReference type="Gene3D" id="3.90.550.10">
    <property type="entry name" value="Spore Coat Polysaccharide Biosynthesis Protein SpsA, Chain A"/>
    <property type="match status" value="1"/>
</dbReference>
<proteinExistence type="predicted"/>
<dbReference type="Pfam" id="PF00535">
    <property type="entry name" value="Glycos_transf_2"/>
    <property type="match status" value="1"/>
</dbReference>
<dbReference type="SUPFAM" id="SSF53448">
    <property type="entry name" value="Nucleotide-diphospho-sugar transferases"/>
    <property type="match status" value="1"/>
</dbReference>
<dbReference type="AlphaFoldDB" id="A0A7X9WSI3"/>
<evidence type="ECO:0000313" key="3">
    <source>
        <dbReference type="Proteomes" id="UP000519023"/>
    </source>
</evidence>
<name>A0A7X9WSI3_9SPHN</name>
<organism evidence="2 3">
    <name type="scientific">Sphingobium psychrophilum</name>
    <dbReference type="NCBI Taxonomy" id="2728834"/>
    <lineage>
        <taxon>Bacteria</taxon>
        <taxon>Pseudomonadati</taxon>
        <taxon>Pseudomonadota</taxon>
        <taxon>Alphaproteobacteria</taxon>
        <taxon>Sphingomonadales</taxon>
        <taxon>Sphingomonadaceae</taxon>
        <taxon>Sphingobium</taxon>
    </lineage>
</organism>
<keyword evidence="3" id="KW-1185">Reference proteome</keyword>
<accession>A0A7X9WSI3</accession>
<comment type="caution">
    <text evidence="2">The sequence shown here is derived from an EMBL/GenBank/DDBJ whole genome shotgun (WGS) entry which is preliminary data.</text>
</comment>
<protein>
    <submittedName>
        <fullName evidence="2">Glycosyltransferase</fullName>
    </submittedName>
</protein>
<keyword evidence="2" id="KW-0808">Transferase</keyword>
<dbReference type="EMBL" id="JABBFV010000001">
    <property type="protein sequence ID" value="NML09120.1"/>
    <property type="molecule type" value="Genomic_DNA"/>
</dbReference>
<feature type="domain" description="Glycosyltransferase 2-like" evidence="1">
    <location>
        <begin position="15"/>
        <end position="145"/>
    </location>
</feature>
<dbReference type="Proteomes" id="UP000519023">
    <property type="component" value="Unassembled WGS sequence"/>
</dbReference>
<dbReference type="RefSeq" id="WP_169570968.1">
    <property type="nucleotide sequence ID" value="NZ_JABBFV010000001.1"/>
</dbReference>
<dbReference type="InterPro" id="IPR001173">
    <property type="entry name" value="Glyco_trans_2-like"/>
</dbReference>
<dbReference type="InterPro" id="IPR029044">
    <property type="entry name" value="Nucleotide-diphossugar_trans"/>
</dbReference>
<gene>
    <name evidence="2" type="ORF">HHL08_02990</name>
</gene>
<reference evidence="2 3" key="1">
    <citation type="submission" date="2020-04" db="EMBL/GenBank/DDBJ databases">
        <title>Sphingobium sp. AR-3-1 isolated from Arctic soil.</title>
        <authorList>
            <person name="Dahal R.H."/>
            <person name="Chaudhary D.K."/>
        </authorList>
    </citation>
    <scope>NUCLEOTIDE SEQUENCE [LARGE SCALE GENOMIC DNA]</scope>
    <source>
        <strain evidence="2 3">AR-3-1</strain>
    </source>
</reference>
<evidence type="ECO:0000259" key="1">
    <source>
        <dbReference type="Pfam" id="PF00535"/>
    </source>
</evidence>
<dbReference type="GO" id="GO:0016740">
    <property type="term" value="F:transferase activity"/>
    <property type="evidence" value="ECO:0007669"/>
    <property type="project" value="UniProtKB-KW"/>
</dbReference>
<evidence type="ECO:0000313" key="2">
    <source>
        <dbReference type="EMBL" id="NML09120.1"/>
    </source>
</evidence>
<sequence>MPPHPSYAAPSSVAVAIFAHQEERRIGACLASLPLDRRDTLFHVLVNGTTDATVARAREAAGGRANVVVHDIKAGGKSRTWNHMVHDLLTGTEQAVIFMDGDAQIVAGSIDALVADLAAHPDANAASGMPMNGRMAATYRGTLRSEGGLFGDLYALSGNFVREIRARRLRLPDDLIGDDGLVASWAHTGLQKDIAWDLAGIVPCDDAGFLCEQVSLARPQTWRMHYKRLINYSVRFYQNRIVSDIMTREGPAGIPARLASLYPDWLPRFRPRPGLTAWFDRKALKRMRAAV</sequence>